<evidence type="ECO:0000313" key="3">
    <source>
        <dbReference type="Proteomes" id="UP000812966"/>
    </source>
</evidence>
<dbReference type="EMBL" id="JABELV010000030">
    <property type="protein sequence ID" value="KAG7562524.1"/>
    <property type="molecule type" value="Genomic_DNA"/>
</dbReference>
<protein>
    <recommendedName>
        <fullName evidence="1">Protein CPL1-like domain-containing protein</fullName>
    </recommendedName>
</protein>
<name>A0A8K0JNS2_9TREE</name>
<keyword evidence="3" id="KW-1185">Reference proteome</keyword>
<evidence type="ECO:0000313" key="2">
    <source>
        <dbReference type="EMBL" id="KAG7562524.1"/>
    </source>
</evidence>
<dbReference type="Proteomes" id="UP000812966">
    <property type="component" value="Unassembled WGS sequence"/>
</dbReference>
<dbReference type="InterPro" id="IPR038955">
    <property type="entry name" value="PriA/CPL1_fungi"/>
</dbReference>
<dbReference type="Pfam" id="PF21671">
    <property type="entry name" value="CPL1-like"/>
    <property type="match status" value="1"/>
</dbReference>
<proteinExistence type="predicted"/>
<reference evidence="2" key="1">
    <citation type="submission" date="2020-04" db="EMBL/GenBank/DDBJ databases">
        <title>Analysis of mating type loci in Filobasidium floriforme.</title>
        <authorList>
            <person name="Nowrousian M."/>
        </authorList>
    </citation>
    <scope>NUCLEOTIDE SEQUENCE</scope>
    <source>
        <strain evidence="2">CBS 6242</strain>
    </source>
</reference>
<evidence type="ECO:0000259" key="1">
    <source>
        <dbReference type="Pfam" id="PF21671"/>
    </source>
</evidence>
<dbReference type="InterPro" id="IPR048661">
    <property type="entry name" value="CPL1-like"/>
</dbReference>
<dbReference type="AlphaFoldDB" id="A0A8K0JNS2"/>
<gene>
    <name evidence="2" type="ORF">FFLO_01998</name>
</gene>
<dbReference type="PANTHER" id="PTHR35192">
    <property type="entry name" value="PROTEIN, PUTATIVE-RELATED"/>
    <property type="match status" value="1"/>
</dbReference>
<dbReference type="PANTHER" id="PTHR35192:SF2">
    <property type="entry name" value="APPLE DOMAIN-CONTAINING PROTEIN"/>
    <property type="match status" value="1"/>
</dbReference>
<organism evidence="2 3">
    <name type="scientific">Filobasidium floriforme</name>
    <dbReference type="NCBI Taxonomy" id="5210"/>
    <lineage>
        <taxon>Eukaryota</taxon>
        <taxon>Fungi</taxon>
        <taxon>Dikarya</taxon>
        <taxon>Basidiomycota</taxon>
        <taxon>Agaricomycotina</taxon>
        <taxon>Tremellomycetes</taxon>
        <taxon>Filobasidiales</taxon>
        <taxon>Filobasidiaceae</taxon>
        <taxon>Filobasidium</taxon>
    </lineage>
</organism>
<sequence length="82" mass="8751">MCEGTKVSCPVFGRGKTTFECVDIANRLESCGGCISAGQGRDCSEIEGADQVSCRAGDCVVQSCMRGFELINNSCLRKSDLF</sequence>
<feature type="domain" description="Protein CPL1-like" evidence="1">
    <location>
        <begin position="19"/>
        <end position="72"/>
    </location>
</feature>
<accession>A0A8K0JNS2</accession>
<comment type="caution">
    <text evidence="2">The sequence shown here is derived from an EMBL/GenBank/DDBJ whole genome shotgun (WGS) entry which is preliminary data.</text>
</comment>